<comment type="caution">
    <text evidence="2">The sequence shown here is derived from an EMBL/GenBank/DDBJ whole genome shotgun (WGS) entry which is preliminary data.</text>
</comment>
<dbReference type="EMBL" id="QGKY02000089">
    <property type="protein sequence ID" value="KAF2609654.1"/>
    <property type="molecule type" value="Genomic_DNA"/>
</dbReference>
<organism evidence="2">
    <name type="scientific">Brassica cretica</name>
    <name type="common">Mustard</name>
    <dbReference type="NCBI Taxonomy" id="69181"/>
    <lineage>
        <taxon>Eukaryota</taxon>
        <taxon>Viridiplantae</taxon>
        <taxon>Streptophyta</taxon>
        <taxon>Embryophyta</taxon>
        <taxon>Tracheophyta</taxon>
        <taxon>Spermatophyta</taxon>
        <taxon>Magnoliopsida</taxon>
        <taxon>eudicotyledons</taxon>
        <taxon>Gunneridae</taxon>
        <taxon>Pentapetalae</taxon>
        <taxon>rosids</taxon>
        <taxon>malvids</taxon>
        <taxon>Brassicales</taxon>
        <taxon>Brassicaceae</taxon>
        <taxon>Brassiceae</taxon>
        <taxon>Brassica</taxon>
    </lineage>
</organism>
<sequence length="74" mass="8200">MTTSSSSMENGGGSSSSGSSSLHGCMQEFKLFQTHSGLSLWYELSYKLFEDFSGIQMILSFEYHIVLFDVIDVS</sequence>
<gene>
    <name evidence="2" type="ORF">F2Q70_00007707</name>
</gene>
<proteinExistence type="predicted"/>
<dbReference type="AlphaFoldDB" id="A0A8S9LPZ9"/>
<accession>A0A8S9LPZ9</accession>
<feature type="region of interest" description="Disordered" evidence="1">
    <location>
        <begin position="1"/>
        <end position="22"/>
    </location>
</feature>
<evidence type="ECO:0000313" key="2">
    <source>
        <dbReference type="EMBL" id="KAF2609654.1"/>
    </source>
</evidence>
<protein>
    <submittedName>
        <fullName evidence="2">Uncharacterized protein</fullName>
    </submittedName>
</protein>
<evidence type="ECO:0000256" key="1">
    <source>
        <dbReference type="SAM" id="MobiDB-lite"/>
    </source>
</evidence>
<reference evidence="2" key="1">
    <citation type="submission" date="2019-12" db="EMBL/GenBank/DDBJ databases">
        <title>Genome sequencing and annotation of Brassica cretica.</title>
        <authorList>
            <person name="Studholme D.J."/>
            <person name="Sarris P.F."/>
        </authorList>
    </citation>
    <scope>NUCLEOTIDE SEQUENCE</scope>
    <source>
        <strain evidence="2">PFS-102/07</strain>
        <tissue evidence="2">Leaf</tissue>
    </source>
</reference>
<name>A0A8S9LPZ9_BRACR</name>